<feature type="region of interest" description="Disordered" evidence="1">
    <location>
        <begin position="97"/>
        <end position="126"/>
    </location>
</feature>
<evidence type="ECO:0000313" key="2">
    <source>
        <dbReference type="EMBL" id="PBK63075.1"/>
    </source>
</evidence>
<proteinExistence type="predicted"/>
<evidence type="ECO:0000256" key="1">
    <source>
        <dbReference type="SAM" id="MobiDB-lite"/>
    </source>
</evidence>
<organism evidence="2 3">
    <name type="scientific">Armillaria solidipes</name>
    <dbReference type="NCBI Taxonomy" id="1076256"/>
    <lineage>
        <taxon>Eukaryota</taxon>
        <taxon>Fungi</taxon>
        <taxon>Dikarya</taxon>
        <taxon>Basidiomycota</taxon>
        <taxon>Agaricomycotina</taxon>
        <taxon>Agaricomycetes</taxon>
        <taxon>Agaricomycetidae</taxon>
        <taxon>Agaricales</taxon>
        <taxon>Marasmiineae</taxon>
        <taxon>Physalacriaceae</taxon>
        <taxon>Armillaria</taxon>
    </lineage>
</organism>
<feature type="compositionally biased region" description="Low complexity" evidence="1">
    <location>
        <begin position="150"/>
        <end position="168"/>
    </location>
</feature>
<feature type="compositionally biased region" description="Basic and acidic residues" evidence="1">
    <location>
        <begin position="97"/>
        <end position="114"/>
    </location>
</feature>
<dbReference type="AlphaFoldDB" id="A0A2H3AWM3"/>
<feature type="region of interest" description="Disordered" evidence="1">
    <location>
        <begin position="150"/>
        <end position="223"/>
    </location>
</feature>
<sequence>MFTTLDTSISFPVDSILQVDLDAALSDSFSSDQPQALLLSVPPEILPKAIHFLTTWRLQEPRSALPTTTVLAEALDCTQPGRRIKWISKEYYEELERERGSRITEEANDDEKGTLPDTETLPSQHSQLRRACHIPRARLSLTSNSIPTIQPIPIPTTTARKTISTSTKVPISTKKPKPRPVTKSKPIVDSENIPPSQAPRRRPAAGKSRIPAPAPRVFGLHNA</sequence>
<name>A0A2H3AWM3_9AGAR</name>
<protein>
    <submittedName>
        <fullName evidence="2">Uncharacterized protein</fullName>
    </submittedName>
</protein>
<evidence type="ECO:0000313" key="3">
    <source>
        <dbReference type="Proteomes" id="UP000218334"/>
    </source>
</evidence>
<reference evidence="3" key="1">
    <citation type="journal article" date="2017" name="Nat. Ecol. Evol.">
        <title>Genome expansion and lineage-specific genetic innovations in the forest pathogenic fungi Armillaria.</title>
        <authorList>
            <person name="Sipos G."/>
            <person name="Prasanna A.N."/>
            <person name="Walter M.C."/>
            <person name="O'Connor E."/>
            <person name="Balint B."/>
            <person name="Krizsan K."/>
            <person name="Kiss B."/>
            <person name="Hess J."/>
            <person name="Varga T."/>
            <person name="Slot J."/>
            <person name="Riley R."/>
            <person name="Boka B."/>
            <person name="Rigling D."/>
            <person name="Barry K."/>
            <person name="Lee J."/>
            <person name="Mihaltcheva S."/>
            <person name="LaButti K."/>
            <person name="Lipzen A."/>
            <person name="Waldron R."/>
            <person name="Moloney N.M."/>
            <person name="Sperisen C."/>
            <person name="Kredics L."/>
            <person name="Vagvoelgyi C."/>
            <person name="Patrignani A."/>
            <person name="Fitzpatrick D."/>
            <person name="Nagy I."/>
            <person name="Doyle S."/>
            <person name="Anderson J.B."/>
            <person name="Grigoriev I.V."/>
            <person name="Gueldener U."/>
            <person name="Muensterkoetter M."/>
            <person name="Nagy L.G."/>
        </authorList>
    </citation>
    <scope>NUCLEOTIDE SEQUENCE [LARGE SCALE GENOMIC DNA]</scope>
    <source>
        <strain evidence="3">28-4</strain>
    </source>
</reference>
<dbReference type="Proteomes" id="UP000218334">
    <property type="component" value="Unassembled WGS sequence"/>
</dbReference>
<gene>
    <name evidence="2" type="ORF">ARMSODRAFT_552601</name>
</gene>
<dbReference type="STRING" id="1076256.A0A2H3AWM3"/>
<dbReference type="EMBL" id="KZ293461">
    <property type="protein sequence ID" value="PBK63075.1"/>
    <property type="molecule type" value="Genomic_DNA"/>
</dbReference>
<keyword evidence="3" id="KW-1185">Reference proteome</keyword>
<accession>A0A2H3AWM3</accession>